<proteinExistence type="predicted"/>
<evidence type="ECO:0000313" key="1">
    <source>
        <dbReference type="EMBL" id="GBP74871.1"/>
    </source>
</evidence>
<evidence type="ECO:0000313" key="2">
    <source>
        <dbReference type="Proteomes" id="UP000299102"/>
    </source>
</evidence>
<protein>
    <submittedName>
        <fullName evidence="1">Uncharacterized protein</fullName>
    </submittedName>
</protein>
<accession>A0A4C1YER3</accession>
<dbReference type="EMBL" id="BGZK01001226">
    <property type="protein sequence ID" value="GBP74871.1"/>
    <property type="molecule type" value="Genomic_DNA"/>
</dbReference>
<dbReference type="AlphaFoldDB" id="A0A4C1YER3"/>
<sequence length="120" mass="13294">MIDEYRRRPAPRPELKGIQIETDQSGSYLILTSGSSSKSSNIKDEGIHPISKRVKPRAEMLRRVATPSTHRAVTLDNSQTNISPGLDLHPVYLPTAAVRLPFSRQHCDFLTGGIQANAFL</sequence>
<gene>
    <name evidence="1" type="ORF">EVAR_99696_1</name>
</gene>
<keyword evidence="2" id="KW-1185">Reference proteome</keyword>
<organism evidence="1 2">
    <name type="scientific">Eumeta variegata</name>
    <name type="common">Bagworm moth</name>
    <name type="synonym">Eumeta japonica</name>
    <dbReference type="NCBI Taxonomy" id="151549"/>
    <lineage>
        <taxon>Eukaryota</taxon>
        <taxon>Metazoa</taxon>
        <taxon>Ecdysozoa</taxon>
        <taxon>Arthropoda</taxon>
        <taxon>Hexapoda</taxon>
        <taxon>Insecta</taxon>
        <taxon>Pterygota</taxon>
        <taxon>Neoptera</taxon>
        <taxon>Endopterygota</taxon>
        <taxon>Lepidoptera</taxon>
        <taxon>Glossata</taxon>
        <taxon>Ditrysia</taxon>
        <taxon>Tineoidea</taxon>
        <taxon>Psychidae</taxon>
        <taxon>Oiketicinae</taxon>
        <taxon>Eumeta</taxon>
    </lineage>
</organism>
<comment type="caution">
    <text evidence="1">The sequence shown here is derived from an EMBL/GenBank/DDBJ whole genome shotgun (WGS) entry which is preliminary data.</text>
</comment>
<dbReference type="Proteomes" id="UP000299102">
    <property type="component" value="Unassembled WGS sequence"/>
</dbReference>
<reference evidence="1 2" key="1">
    <citation type="journal article" date="2019" name="Commun. Biol.">
        <title>The bagworm genome reveals a unique fibroin gene that provides high tensile strength.</title>
        <authorList>
            <person name="Kono N."/>
            <person name="Nakamura H."/>
            <person name="Ohtoshi R."/>
            <person name="Tomita M."/>
            <person name="Numata K."/>
            <person name="Arakawa K."/>
        </authorList>
    </citation>
    <scope>NUCLEOTIDE SEQUENCE [LARGE SCALE GENOMIC DNA]</scope>
</reference>
<name>A0A4C1YER3_EUMVA</name>